<name>A0A1V1P2A2_9BACT</name>
<dbReference type="EMBL" id="ATBP01000764">
    <property type="protein sequence ID" value="ETR69009.1"/>
    <property type="molecule type" value="Genomic_DNA"/>
</dbReference>
<dbReference type="Pfam" id="PF10047">
    <property type="entry name" value="DUF2281"/>
    <property type="match status" value="1"/>
</dbReference>
<dbReference type="InterPro" id="IPR018739">
    <property type="entry name" value="DUF2281"/>
</dbReference>
<feature type="domain" description="DUF2281" evidence="2">
    <location>
        <begin position="43"/>
        <end position="73"/>
    </location>
</feature>
<comment type="similarity">
    <text evidence="1">Belongs to the phD/YefM antitoxin family.</text>
</comment>
<comment type="caution">
    <text evidence="3">The sequence shown here is derived from an EMBL/GenBank/DDBJ whole genome shotgun (WGS) entry which is preliminary data.</text>
</comment>
<dbReference type="InterPro" id="IPR036165">
    <property type="entry name" value="YefM-like_sf"/>
</dbReference>
<evidence type="ECO:0000259" key="2">
    <source>
        <dbReference type="Pfam" id="PF10047"/>
    </source>
</evidence>
<evidence type="ECO:0000313" key="4">
    <source>
        <dbReference type="Proteomes" id="UP000189670"/>
    </source>
</evidence>
<dbReference type="SUPFAM" id="SSF143120">
    <property type="entry name" value="YefM-like"/>
    <property type="match status" value="1"/>
</dbReference>
<gene>
    <name evidence="3" type="ORF">OMM_09965</name>
</gene>
<evidence type="ECO:0000313" key="3">
    <source>
        <dbReference type="EMBL" id="ETR69009.1"/>
    </source>
</evidence>
<proteinExistence type="inferred from homology"/>
<protein>
    <submittedName>
        <fullName evidence="3">Prevent-host-death family protein</fullName>
    </submittedName>
</protein>
<sequence length="74" mass="8516">MLNYDIVEAQNILPDLISKCIYGNEVFITKEGSPIVKLVAFKKVKRKRVFGSAKGLIKMSKDFDQPLEDFKDYM</sequence>
<dbReference type="AlphaFoldDB" id="A0A1V1P2A2"/>
<reference evidence="4" key="1">
    <citation type="submission" date="2012-11" db="EMBL/GenBank/DDBJ databases">
        <authorList>
            <person name="Lucero-Rivera Y.E."/>
            <person name="Tovar-Ramirez D."/>
        </authorList>
    </citation>
    <scope>NUCLEOTIDE SEQUENCE [LARGE SCALE GENOMIC DNA]</scope>
    <source>
        <strain evidence="4">Araruama</strain>
    </source>
</reference>
<organism evidence="3 4">
    <name type="scientific">Candidatus Magnetoglobus multicellularis str. Araruama</name>
    <dbReference type="NCBI Taxonomy" id="890399"/>
    <lineage>
        <taxon>Bacteria</taxon>
        <taxon>Pseudomonadati</taxon>
        <taxon>Thermodesulfobacteriota</taxon>
        <taxon>Desulfobacteria</taxon>
        <taxon>Desulfobacterales</taxon>
        <taxon>Desulfobacteraceae</taxon>
        <taxon>Candidatus Magnetoglobus</taxon>
    </lineage>
</organism>
<evidence type="ECO:0000256" key="1">
    <source>
        <dbReference type="ARBA" id="ARBA00009981"/>
    </source>
</evidence>
<dbReference type="Proteomes" id="UP000189670">
    <property type="component" value="Unassembled WGS sequence"/>
</dbReference>
<accession>A0A1V1P2A2</accession>